<name>A0A0V8E8R0_LACLL</name>
<dbReference type="Proteomes" id="UP000053719">
    <property type="component" value="Unassembled WGS sequence"/>
</dbReference>
<accession>A0A0V8E8R0</accession>
<organism evidence="2 3">
    <name type="scientific">Lactococcus lactis subsp. lactis</name>
    <name type="common">Streptococcus lactis</name>
    <dbReference type="NCBI Taxonomy" id="1360"/>
    <lineage>
        <taxon>Bacteria</taxon>
        <taxon>Bacillati</taxon>
        <taxon>Bacillota</taxon>
        <taxon>Bacilli</taxon>
        <taxon>Lactobacillales</taxon>
        <taxon>Streptococcaceae</taxon>
        <taxon>Lactococcus</taxon>
    </lineage>
</organism>
<dbReference type="PATRIC" id="fig|1360.114.peg.2279"/>
<protein>
    <submittedName>
        <fullName evidence="2">Uncharacterized protein</fullName>
    </submittedName>
</protein>
<gene>
    <name evidence="2" type="ORF">M20_0677</name>
</gene>
<dbReference type="EMBL" id="LKLU01000041">
    <property type="protein sequence ID" value="KSU22025.1"/>
    <property type="molecule type" value="Genomic_DNA"/>
</dbReference>
<proteinExistence type="predicted"/>
<keyword evidence="1" id="KW-0812">Transmembrane</keyword>
<comment type="caution">
    <text evidence="2">The sequence shown here is derived from an EMBL/GenBank/DDBJ whole genome shotgun (WGS) entry which is preliminary data.</text>
</comment>
<dbReference type="AlphaFoldDB" id="A0A0V8E8R0"/>
<evidence type="ECO:0000313" key="3">
    <source>
        <dbReference type="Proteomes" id="UP000053719"/>
    </source>
</evidence>
<reference evidence="3" key="1">
    <citation type="submission" date="2015-10" db="EMBL/GenBank/DDBJ databases">
        <title>Draft Genome Sequences of 11 Lactococcus lactis subspecies cremoris strains.</title>
        <authorList>
            <person name="Wels M."/>
            <person name="Backus L."/>
            <person name="Boekhorst J."/>
            <person name="Dijkstra A."/>
            <person name="Beerthuizen M."/>
            <person name="Kelly W."/>
            <person name="Siezen R."/>
            <person name="Bachmann H."/>
            <person name="Van Hijum S."/>
        </authorList>
    </citation>
    <scope>NUCLEOTIDE SEQUENCE [LARGE SCALE GENOMIC DNA]</scope>
    <source>
        <strain evidence="3">M20</strain>
    </source>
</reference>
<sequence length="37" mass="4383">MSYAKNIKLLVYVIILKFQEVVIMLGKIWVNLCTKLR</sequence>
<evidence type="ECO:0000313" key="2">
    <source>
        <dbReference type="EMBL" id="KSU22025.1"/>
    </source>
</evidence>
<keyword evidence="1" id="KW-0472">Membrane</keyword>
<evidence type="ECO:0000256" key="1">
    <source>
        <dbReference type="SAM" id="Phobius"/>
    </source>
</evidence>
<feature type="transmembrane region" description="Helical" evidence="1">
    <location>
        <begin position="9"/>
        <end position="30"/>
    </location>
</feature>
<keyword evidence="1" id="KW-1133">Transmembrane helix</keyword>